<dbReference type="AlphaFoldDB" id="A0A7S3IAC9"/>
<organism evidence="1">
    <name type="scientific">Favella ehrenbergii</name>
    <dbReference type="NCBI Taxonomy" id="182087"/>
    <lineage>
        <taxon>Eukaryota</taxon>
        <taxon>Sar</taxon>
        <taxon>Alveolata</taxon>
        <taxon>Ciliophora</taxon>
        <taxon>Intramacronucleata</taxon>
        <taxon>Spirotrichea</taxon>
        <taxon>Choreotrichia</taxon>
        <taxon>Tintinnida</taxon>
        <taxon>Xystonellidae</taxon>
        <taxon>Favella</taxon>
    </lineage>
</organism>
<reference evidence="1" key="1">
    <citation type="submission" date="2021-01" db="EMBL/GenBank/DDBJ databases">
        <authorList>
            <person name="Corre E."/>
            <person name="Pelletier E."/>
            <person name="Niang G."/>
            <person name="Scheremetjew M."/>
            <person name="Finn R."/>
            <person name="Kale V."/>
            <person name="Holt S."/>
            <person name="Cochrane G."/>
            <person name="Meng A."/>
            <person name="Brown T."/>
            <person name="Cohen L."/>
        </authorList>
    </citation>
    <scope>NUCLEOTIDE SEQUENCE</scope>
    <source>
        <strain evidence="1">Fehren 1</strain>
    </source>
</reference>
<gene>
    <name evidence="1" type="ORF">FEHR0123_LOCUS11583</name>
</gene>
<accession>A0A7S3IAC9</accession>
<protein>
    <submittedName>
        <fullName evidence="1">Uncharacterized protein</fullName>
    </submittedName>
</protein>
<proteinExistence type="predicted"/>
<name>A0A7S3IAC9_9SPIT</name>
<dbReference type="EMBL" id="HBIE01037816">
    <property type="protein sequence ID" value="CAE0316606.1"/>
    <property type="molecule type" value="Transcribed_RNA"/>
</dbReference>
<evidence type="ECO:0000313" key="1">
    <source>
        <dbReference type="EMBL" id="CAE0316606.1"/>
    </source>
</evidence>
<sequence length="135" mass="14676">MCIYKVQDNGFSRTYSQTGKDCTLVTLDVLNGVSLDDDDFKVRATVNITMESPVKALESKNLMMSSTKAMPVLTYWQDTSSPSSVIAENQNTVSLVTKEQRPVPVISGGYMSLSGAKTFGGTFTAILAVFTLLMQ</sequence>